<dbReference type="EMBL" id="BGPR01001567">
    <property type="protein sequence ID" value="GBM56914.1"/>
    <property type="molecule type" value="Genomic_DNA"/>
</dbReference>
<protein>
    <submittedName>
        <fullName evidence="2">Uncharacterized protein</fullName>
    </submittedName>
</protein>
<proteinExistence type="predicted"/>
<evidence type="ECO:0000313" key="3">
    <source>
        <dbReference type="Proteomes" id="UP000499080"/>
    </source>
</evidence>
<name>A0A4Y2GXS5_ARAVE</name>
<dbReference type="OrthoDB" id="6431089at2759"/>
<keyword evidence="3" id="KW-1185">Reference proteome</keyword>
<gene>
    <name evidence="2" type="ORF">AVEN_200325_1</name>
</gene>
<dbReference type="Proteomes" id="UP000499080">
    <property type="component" value="Unassembled WGS sequence"/>
</dbReference>
<reference evidence="2 3" key="1">
    <citation type="journal article" date="2019" name="Sci. Rep.">
        <title>Orb-weaving spider Araneus ventricosus genome elucidates the spidroin gene catalogue.</title>
        <authorList>
            <person name="Kono N."/>
            <person name="Nakamura H."/>
            <person name="Ohtoshi R."/>
            <person name="Moran D.A.P."/>
            <person name="Shinohara A."/>
            <person name="Yoshida Y."/>
            <person name="Fujiwara M."/>
            <person name="Mori M."/>
            <person name="Tomita M."/>
            <person name="Arakawa K."/>
        </authorList>
    </citation>
    <scope>NUCLEOTIDE SEQUENCE [LARGE SCALE GENOMIC DNA]</scope>
</reference>
<sequence>MISVQILECFQTWPKKTLSKFRHLIVTELSKKISLRKLLQKEVDPLKENISFTEVRSIINKGLAIDFATEEQAERLIPNLANKEELNTAVEARKFERRNPRCIIYDVPTTTSEENILRAIEADTGFEATNFSLSFRTRERGGQEPLCSPGTARGIQGPPEWQKNCHRMDEAFSKRAL</sequence>
<evidence type="ECO:0000256" key="1">
    <source>
        <dbReference type="SAM" id="MobiDB-lite"/>
    </source>
</evidence>
<evidence type="ECO:0000313" key="2">
    <source>
        <dbReference type="EMBL" id="GBM56914.1"/>
    </source>
</evidence>
<accession>A0A4Y2GXS5</accession>
<dbReference type="AlphaFoldDB" id="A0A4Y2GXS5"/>
<organism evidence="2 3">
    <name type="scientific">Araneus ventricosus</name>
    <name type="common">Orbweaver spider</name>
    <name type="synonym">Epeira ventricosa</name>
    <dbReference type="NCBI Taxonomy" id="182803"/>
    <lineage>
        <taxon>Eukaryota</taxon>
        <taxon>Metazoa</taxon>
        <taxon>Ecdysozoa</taxon>
        <taxon>Arthropoda</taxon>
        <taxon>Chelicerata</taxon>
        <taxon>Arachnida</taxon>
        <taxon>Araneae</taxon>
        <taxon>Araneomorphae</taxon>
        <taxon>Entelegynae</taxon>
        <taxon>Araneoidea</taxon>
        <taxon>Araneidae</taxon>
        <taxon>Araneus</taxon>
    </lineage>
</organism>
<comment type="caution">
    <text evidence="2">The sequence shown here is derived from an EMBL/GenBank/DDBJ whole genome shotgun (WGS) entry which is preliminary data.</text>
</comment>
<feature type="region of interest" description="Disordered" evidence="1">
    <location>
        <begin position="139"/>
        <end position="162"/>
    </location>
</feature>